<dbReference type="AlphaFoldDB" id="A0AAV1RJE5"/>
<sequence length="58" mass="6704">MKLDLFEMFGYQMKMGPPSWSQSASQANVFATREMGSQFDNRKLLREHGCYKPDTDVP</sequence>
<protein>
    <submittedName>
        <fullName evidence="1">Uncharacterized protein</fullName>
    </submittedName>
</protein>
<organism evidence="1 2">
    <name type="scientific">Dovyalis caffra</name>
    <dbReference type="NCBI Taxonomy" id="77055"/>
    <lineage>
        <taxon>Eukaryota</taxon>
        <taxon>Viridiplantae</taxon>
        <taxon>Streptophyta</taxon>
        <taxon>Embryophyta</taxon>
        <taxon>Tracheophyta</taxon>
        <taxon>Spermatophyta</taxon>
        <taxon>Magnoliopsida</taxon>
        <taxon>eudicotyledons</taxon>
        <taxon>Gunneridae</taxon>
        <taxon>Pentapetalae</taxon>
        <taxon>rosids</taxon>
        <taxon>fabids</taxon>
        <taxon>Malpighiales</taxon>
        <taxon>Salicaceae</taxon>
        <taxon>Flacourtieae</taxon>
        <taxon>Dovyalis</taxon>
    </lineage>
</organism>
<dbReference type="EMBL" id="CAWUPB010000994">
    <property type="protein sequence ID" value="CAK7336153.1"/>
    <property type="molecule type" value="Genomic_DNA"/>
</dbReference>
<comment type="caution">
    <text evidence="1">The sequence shown here is derived from an EMBL/GenBank/DDBJ whole genome shotgun (WGS) entry which is preliminary data.</text>
</comment>
<reference evidence="1 2" key="1">
    <citation type="submission" date="2024-01" db="EMBL/GenBank/DDBJ databases">
        <authorList>
            <person name="Waweru B."/>
        </authorList>
    </citation>
    <scope>NUCLEOTIDE SEQUENCE [LARGE SCALE GENOMIC DNA]</scope>
</reference>
<gene>
    <name evidence="1" type="ORF">DCAF_LOCUS11160</name>
</gene>
<proteinExistence type="predicted"/>
<accession>A0AAV1RJE5</accession>
<name>A0AAV1RJE5_9ROSI</name>
<dbReference type="Proteomes" id="UP001314170">
    <property type="component" value="Unassembled WGS sequence"/>
</dbReference>
<evidence type="ECO:0000313" key="2">
    <source>
        <dbReference type="Proteomes" id="UP001314170"/>
    </source>
</evidence>
<keyword evidence="2" id="KW-1185">Reference proteome</keyword>
<evidence type="ECO:0000313" key="1">
    <source>
        <dbReference type="EMBL" id="CAK7336153.1"/>
    </source>
</evidence>